<accession>A0A9P1GFL6</accession>
<dbReference type="Pfam" id="PF16415">
    <property type="entry name" value="CNOT1_CAF1_bind"/>
    <property type="match status" value="1"/>
</dbReference>
<evidence type="ECO:0000313" key="4">
    <source>
        <dbReference type="EMBL" id="CAI4012206.1"/>
    </source>
</evidence>
<dbReference type="EMBL" id="CAMXCT020005390">
    <property type="protein sequence ID" value="CAL1165581.1"/>
    <property type="molecule type" value="Genomic_DNA"/>
</dbReference>
<dbReference type="SUPFAM" id="SSF53474">
    <property type="entry name" value="alpha/beta-Hydrolases"/>
    <property type="match status" value="1"/>
</dbReference>
<dbReference type="GO" id="GO:0030015">
    <property type="term" value="C:CCR4-NOT core complex"/>
    <property type="evidence" value="ECO:0007669"/>
    <property type="project" value="InterPro"/>
</dbReference>
<feature type="region of interest" description="Disordered" evidence="1">
    <location>
        <begin position="214"/>
        <end position="241"/>
    </location>
</feature>
<dbReference type="GO" id="GO:0060090">
    <property type="term" value="F:molecular adaptor activity"/>
    <property type="evidence" value="ECO:0007669"/>
    <property type="project" value="TreeGrafter"/>
</dbReference>
<dbReference type="PANTHER" id="PTHR13162">
    <property type="entry name" value="CCR4-NOT TRANSCRIPTION COMPLEX"/>
    <property type="match status" value="1"/>
</dbReference>
<dbReference type="OrthoDB" id="447479at2759"/>
<dbReference type="GO" id="GO:0017148">
    <property type="term" value="P:negative regulation of translation"/>
    <property type="evidence" value="ECO:0007669"/>
    <property type="project" value="InterPro"/>
</dbReference>
<keyword evidence="6" id="KW-1185">Reference proteome</keyword>
<dbReference type="GO" id="GO:0000288">
    <property type="term" value="P:nuclear-transcribed mRNA catabolic process, deadenylation-dependent decay"/>
    <property type="evidence" value="ECO:0007669"/>
    <property type="project" value="TreeGrafter"/>
</dbReference>
<dbReference type="Pfam" id="PF12842">
    <property type="entry name" value="DUF3819"/>
    <property type="match status" value="1"/>
</dbReference>
<dbReference type="InterPro" id="IPR024557">
    <property type="entry name" value="CNOT1_dom_4"/>
</dbReference>
<dbReference type="GO" id="GO:0000932">
    <property type="term" value="C:P-body"/>
    <property type="evidence" value="ECO:0007669"/>
    <property type="project" value="TreeGrafter"/>
</dbReference>
<dbReference type="EMBL" id="CAMXCT010005390">
    <property type="protein sequence ID" value="CAI4012206.1"/>
    <property type="molecule type" value="Genomic_DNA"/>
</dbReference>
<gene>
    <name evidence="4" type="ORF">C1SCF055_LOCUS37295</name>
</gene>
<comment type="caution">
    <text evidence="4">The sequence shown here is derived from an EMBL/GenBank/DDBJ whole genome shotgun (WGS) entry which is preliminary data.</text>
</comment>
<evidence type="ECO:0000256" key="1">
    <source>
        <dbReference type="SAM" id="MobiDB-lite"/>
    </source>
</evidence>
<dbReference type="InterPro" id="IPR032191">
    <property type="entry name" value="CNOT1_CAF1_bind"/>
</dbReference>
<dbReference type="PANTHER" id="PTHR13162:SF8">
    <property type="entry name" value="CCR4-NOT TRANSCRIPTION COMPLEX SUBUNIT 1"/>
    <property type="match status" value="1"/>
</dbReference>
<evidence type="ECO:0000313" key="6">
    <source>
        <dbReference type="Proteomes" id="UP001152797"/>
    </source>
</evidence>
<dbReference type="InterPro" id="IPR029058">
    <property type="entry name" value="AB_hydrolase_fold"/>
</dbReference>
<evidence type="ECO:0000259" key="3">
    <source>
        <dbReference type="Pfam" id="PF16415"/>
    </source>
</evidence>
<reference evidence="5 6" key="2">
    <citation type="submission" date="2024-05" db="EMBL/GenBank/DDBJ databases">
        <authorList>
            <person name="Chen Y."/>
            <person name="Shah S."/>
            <person name="Dougan E. K."/>
            <person name="Thang M."/>
            <person name="Chan C."/>
        </authorList>
    </citation>
    <scope>NUCLEOTIDE SEQUENCE [LARGE SCALE GENOMIC DNA]</scope>
</reference>
<dbReference type="EMBL" id="CAMXCT030005390">
    <property type="protein sequence ID" value="CAL4799518.1"/>
    <property type="molecule type" value="Genomic_DNA"/>
</dbReference>
<feature type="domain" description="CCR4-NOT transcription complex subunit 1" evidence="2">
    <location>
        <begin position="322"/>
        <end position="426"/>
    </location>
</feature>
<proteinExistence type="predicted"/>
<protein>
    <submittedName>
        <fullName evidence="4">Uncharacterized protein</fullName>
    </submittedName>
</protein>
<sequence length="749" mass="84294">MLSTAGGNWDDITQAAAQGDASWDAPAAADDWSAPAGGNAPGSFVESEQQEFFEGASACFVAADDLSKYDPPAQLINMTFECLRLMMKAVDEAVHSSSHRTALKSLGTWLGLITVGRDYPLKSKSMDIKDLLLDAYENQRLTAVLPMACKILEAVEKSRVFKLPSPWTTGLLSLVAEIHGVPDLRTNLSFEVEVLFRHLQIDVNTWPKSDLLRTRRAPVGGPDLGGKHRPQEMPQDLAPPQRPQQAYWQQGEHGQREMEYRAYVQQQQTYQLREQDRHARAMPQHAVPQAAAQQHDENHITPMLQSLVQVPPEFQIFRSRPRLLRWLTTAVDAAVREVLQAVEPSIKIACFSSAQMALKDFLYEVDHELLQKAATYMAVAVSGSLALVMCRDPLEKSLKSQLMYIFMQQVNAKVVVDHTQVLQVVESHVDGATIAAGSPYGCGVQPDEVGEATGQLMTCLDEDRCYYGHVDINASIAWAYWRYQQGLIDNPAHLKNVPVLLFNGKDDECVYTRVMKDTFEQLRYFVDERLLFREFGTNAAHVWSLDHGGCDCGTCSDFEGSLECCDVNNCHYDLSGDMLRKIYGEIKPRKQVHGNLAHVEQWKYLPKDENLTNFSVPRFGLWRFALVYVPTNCKERVESCRIHVNYHGCILKVLKRRRLWATSIDLNEYGEANDIIMVYPQAAGSESEGIGCWNWGDPKTDPNFDTRRSVQLRTVMNLLEDLPQALRLAKDQDLVDGFEHNSSSPSILV</sequence>
<evidence type="ECO:0000313" key="5">
    <source>
        <dbReference type="EMBL" id="CAL4799518.1"/>
    </source>
</evidence>
<feature type="region of interest" description="Disordered" evidence="1">
    <location>
        <begin position="23"/>
        <end position="44"/>
    </location>
</feature>
<dbReference type="Proteomes" id="UP001152797">
    <property type="component" value="Unassembled WGS sequence"/>
</dbReference>
<dbReference type="InterPro" id="IPR040398">
    <property type="entry name" value="Not1"/>
</dbReference>
<evidence type="ECO:0000259" key="2">
    <source>
        <dbReference type="Pfam" id="PF12842"/>
    </source>
</evidence>
<reference evidence="4" key="1">
    <citation type="submission" date="2022-10" db="EMBL/GenBank/DDBJ databases">
        <authorList>
            <person name="Chen Y."/>
            <person name="Dougan E. K."/>
            <person name="Chan C."/>
            <person name="Rhodes N."/>
            <person name="Thang M."/>
        </authorList>
    </citation>
    <scope>NUCLEOTIDE SEQUENCE</scope>
</reference>
<dbReference type="Gene3D" id="1.25.40.180">
    <property type="match status" value="1"/>
</dbReference>
<name>A0A9P1GFL6_9DINO</name>
<feature type="domain" description="CCR4-NOT transcription complex subunit 1 CAF1-binding" evidence="3">
    <location>
        <begin position="73"/>
        <end position="216"/>
    </location>
</feature>
<organism evidence="4">
    <name type="scientific">Cladocopium goreaui</name>
    <dbReference type="NCBI Taxonomy" id="2562237"/>
    <lineage>
        <taxon>Eukaryota</taxon>
        <taxon>Sar</taxon>
        <taxon>Alveolata</taxon>
        <taxon>Dinophyceae</taxon>
        <taxon>Suessiales</taxon>
        <taxon>Symbiodiniaceae</taxon>
        <taxon>Cladocopium</taxon>
    </lineage>
</organism>
<dbReference type="AlphaFoldDB" id="A0A9P1GFL6"/>